<dbReference type="GO" id="GO:0005886">
    <property type="term" value="C:plasma membrane"/>
    <property type="evidence" value="ECO:0007669"/>
    <property type="project" value="UniProtKB-SubCell"/>
</dbReference>
<evidence type="ECO:0000259" key="21">
    <source>
        <dbReference type="PROSITE" id="PS50113"/>
    </source>
</evidence>
<evidence type="ECO:0000256" key="17">
    <source>
        <dbReference type="SAM" id="Coils"/>
    </source>
</evidence>
<keyword evidence="6 16" id="KW-0597">Phosphoprotein</keyword>
<proteinExistence type="inferred from homology"/>
<evidence type="ECO:0000256" key="15">
    <source>
        <dbReference type="ARBA" id="ARBA00074306"/>
    </source>
</evidence>
<sequence length="1264" mass="141576">MKALPKFVSKNLAQIPLQTVLVLPFVIQLCTTVGLIGYLSYRNGQKAVNNLATQLQSEITNRIEQHLEHYRETPILINTINEDAIKLGKLSLDDVESMARFFWQEHKWVSTASNICMGIELGGRYAGAILDKDGLVKIDILDPAIDPHVKRYILNPDTNQLELEGLNNLGYDPRARPWYQDAVAAGQSIWSQIYITKHDAELVIANSVPIYDQQNQLLGVLSVNTVLRQVNDFLQELEVGKTGETFIIEADGMLVSSSTTEKPFKLVDGEQTRISGTESQNALVQATAAYLEEYLTTNTINMSQQLEFQFENERHFVKVSRLQDEQGLDWLIVVTIPEADFIEQIKKNNLYTLGLSILALVASILTGLITARWVTEPILSLKEAAQSLSEGKFNKPVNIDRKDELGVLGRAFNNMAAQLKESYANLEASEKRVKQILEAVPVGIALHEVSGQISYFNRRGKQILNQDEGLSPETIEPYKEYSIYLAGTDHPCPREQLPAMLALQGETVYIDNLELHKSARVIPLEVWATPIFDEQGQIIYAITAFQDIQDRKQAELERKRFIQELEIKNKELHRLDQIKNDFLANTSHELRTPLNGIIGIAESLMGNPNNSLSTTTHENLSLIVASGRRLANLINDILDFSKLRYKEIKLQVKPVTLGVITEVILAISQTLIIHKDIKLINEISWDLPLVDADENRLQQIMHNLIGNAIKFTDTGEIKVSAEVDQNSIDRAQVVVTVSDTGIGIPADKLDRIFESFEQADSSTDRQYSGTGLGLAITKKLVELHGGEIRVQSEVGVGSQFKFTLPISAQQESSERSQIQAVSSLAVVNPKISLATDRDQPDLELSARGNNWTILVVDDEPVNLQVLVNYLSPYSYRVIQANNGQQALDLINSENKPDLMLLDVMMPRMTGYEVCEKLRETYGLDELPILLLTAKNQITDVVTGLEAGANDYLTKPIHQKELLARIRTQIQLCQLETLRVLSDEYRKKAEELEDTLQELRQTQAQLIQTEKMSSLGKFVAGIAHEINNPANFIMGNLNCTQEYVDDLMDLIGLYQDNCRNSTPEILQRSEEIDLDFMKKDFPDVIKSMKYGINRIGNIVKSLKDFSHLDQSNQKQVDIHEGLDSTLVMVENRLNGIQVIKKYAKLPFVECYPGLLNQVFLNLLNNALDALEGYGEVPRITIETQGLAQGKIRIRIADNGLGIAPENMKRIFDPFFTTKEVGSGTGLGLSTSYSIIVDQHGGQLSCESELGKGTVFMIEIPEKLSE</sequence>
<evidence type="ECO:0000256" key="5">
    <source>
        <dbReference type="ARBA" id="ARBA00022475"/>
    </source>
</evidence>
<comment type="subcellular location">
    <subcellularLocation>
        <location evidence="2">Cell membrane</location>
        <topology evidence="2">Multi-pass membrane protein</topology>
    </subcellularLocation>
</comment>
<dbReference type="InterPro" id="IPR035965">
    <property type="entry name" value="PAS-like_dom_sf"/>
</dbReference>
<dbReference type="InterPro" id="IPR005467">
    <property type="entry name" value="His_kinase_dom"/>
</dbReference>
<dbReference type="CDD" id="cd00082">
    <property type="entry name" value="HisKA"/>
    <property type="match status" value="2"/>
</dbReference>
<dbReference type="CDD" id="cd00130">
    <property type="entry name" value="PAS"/>
    <property type="match status" value="1"/>
</dbReference>
<dbReference type="AlphaFoldDB" id="A0A1L9QX28"/>
<dbReference type="GO" id="GO:0000155">
    <property type="term" value="F:phosphorelay sensor kinase activity"/>
    <property type="evidence" value="ECO:0007669"/>
    <property type="project" value="InterPro"/>
</dbReference>
<dbReference type="GO" id="GO:0005524">
    <property type="term" value="F:ATP binding"/>
    <property type="evidence" value="ECO:0007669"/>
    <property type="project" value="UniProtKB-KW"/>
</dbReference>
<comment type="caution">
    <text evidence="23">The sequence shown here is derived from an EMBL/GenBank/DDBJ whole genome shotgun (WGS) entry which is preliminary data.</text>
</comment>
<keyword evidence="5" id="KW-1003">Cell membrane</keyword>
<evidence type="ECO:0000256" key="6">
    <source>
        <dbReference type="ARBA" id="ARBA00022553"/>
    </source>
</evidence>
<dbReference type="Pfam" id="PF00072">
    <property type="entry name" value="Response_reg"/>
    <property type="match status" value="1"/>
</dbReference>
<feature type="domain" description="HAMP" evidence="22">
    <location>
        <begin position="372"/>
        <end position="424"/>
    </location>
</feature>
<evidence type="ECO:0000256" key="7">
    <source>
        <dbReference type="ARBA" id="ARBA00022679"/>
    </source>
</evidence>
<dbReference type="Gene3D" id="3.40.50.2300">
    <property type="match status" value="1"/>
</dbReference>
<dbReference type="InterPro" id="IPR001789">
    <property type="entry name" value="Sig_transdc_resp-reg_receiver"/>
</dbReference>
<dbReference type="InterPro" id="IPR036890">
    <property type="entry name" value="HATPase_C_sf"/>
</dbReference>
<comment type="catalytic activity">
    <reaction evidence="1">
        <text>ATP + protein L-histidine = ADP + protein N-phospho-L-histidine.</text>
        <dbReference type="EC" id="2.7.13.3"/>
    </reaction>
</comment>
<dbReference type="GO" id="GO:0009927">
    <property type="term" value="F:histidine phosphotransfer kinase activity"/>
    <property type="evidence" value="ECO:0007669"/>
    <property type="project" value="TreeGrafter"/>
</dbReference>
<evidence type="ECO:0000259" key="19">
    <source>
        <dbReference type="PROSITE" id="PS50109"/>
    </source>
</evidence>
<dbReference type="Pfam" id="PF00512">
    <property type="entry name" value="HisKA"/>
    <property type="match status" value="1"/>
</dbReference>
<protein>
    <recommendedName>
        <fullName evidence="15">Circadian input-output histidine kinase CikA</fullName>
        <ecNumber evidence="4">2.7.13.3</ecNumber>
    </recommendedName>
</protein>
<evidence type="ECO:0000256" key="16">
    <source>
        <dbReference type="PROSITE-ProRule" id="PRU00169"/>
    </source>
</evidence>
<dbReference type="InterPro" id="IPR033479">
    <property type="entry name" value="dCache_1"/>
</dbReference>
<dbReference type="SUPFAM" id="SSF158472">
    <property type="entry name" value="HAMP domain-like"/>
    <property type="match status" value="1"/>
</dbReference>
<evidence type="ECO:0000256" key="9">
    <source>
        <dbReference type="ARBA" id="ARBA00022741"/>
    </source>
</evidence>
<name>A0A1L9QX28_9CYAN</name>
<dbReference type="InterPro" id="IPR003661">
    <property type="entry name" value="HisK_dim/P_dom"/>
</dbReference>
<evidence type="ECO:0000259" key="20">
    <source>
        <dbReference type="PROSITE" id="PS50110"/>
    </source>
</evidence>
<evidence type="ECO:0000256" key="1">
    <source>
        <dbReference type="ARBA" id="ARBA00000085"/>
    </source>
</evidence>
<keyword evidence="13" id="KW-0902">Two-component regulatory system</keyword>
<feature type="domain" description="Response regulatory" evidence="20">
    <location>
        <begin position="852"/>
        <end position="969"/>
    </location>
</feature>
<dbReference type="SUPFAM" id="SSF47384">
    <property type="entry name" value="Homodimeric domain of signal transducing histidine kinase"/>
    <property type="match status" value="2"/>
</dbReference>
<dbReference type="EMBL" id="MLAW01000002">
    <property type="protein sequence ID" value="OJJ27172.1"/>
    <property type="molecule type" value="Genomic_DNA"/>
</dbReference>
<evidence type="ECO:0000256" key="3">
    <source>
        <dbReference type="ARBA" id="ARBA00006402"/>
    </source>
</evidence>
<dbReference type="SUPFAM" id="SSF103190">
    <property type="entry name" value="Sensory domain-like"/>
    <property type="match status" value="1"/>
</dbReference>
<feature type="domain" description="PAC" evidence="21">
    <location>
        <begin position="503"/>
        <end position="560"/>
    </location>
</feature>
<dbReference type="SMART" id="SM00304">
    <property type="entry name" value="HAMP"/>
    <property type="match status" value="1"/>
</dbReference>
<dbReference type="FunFam" id="3.30.565.10:FF:000010">
    <property type="entry name" value="Sensor histidine kinase RcsC"/>
    <property type="match status" value="1"/>
</dbReference>
<dbReference type="InterPro" id="IPR004358">
    <property type="entry name" value="Sig_transdc_His_kin-like_C"/>
</dbReference>
<dbReference type="PROSITE" id="PS50885">
    <property type="entry name" value="HAMP"/>
    <property type="match status" value="1"/>
</dbReference>
<evidence type="ECO:0000313" key="23">
    <source>
        <dbReference type="EMBL" id="OJJ27172.1"/>
    </source>
</evidence>
<dbReference type="SMART" id="SM00387">
    <property type="entry name" value="HATPase_c"/>
    <property type="match status" value="2"/>
</dbReference>
<dbReference type="PRINTS" id="PR00344">
    <property type="entry name" value="BCTRLSENSOR"/>
</dbReference>
<evidence type="ECO:0000256" key="11">
    <source>
        <dbReference type="ARBA" id="ARBA00022840"/>
    </source>
</evidence>
<evidence type="ECO:0000256" key="14">
    <source>
        <dbReference type="ARBA" id="ARBA00023136"/>
    </source>
</evidence>
<dbReference type="CDD" id="cd06225">
    <property type="entry name" value="HAMP"/>
    <property type="match status" value="1"/>
</dbReference>
<keyword evidence="17" id="KW-0175">Coiled coil</keyword>
<keyword evidence="11" id="KW-0067">ATP-binding</keyword>
<dbReference type="SMART" id="SM00388">
    <property type="entry name" value="HisKA"/>
    <property type="match status" value="2"/>
</dbReference>
<evidence type="ECO:0000313" key="24">
    <source>
        <dbReference type="Proteomes" id="UP000183940"/>
    </source>
</evidence>
<dbReference type="InterPro" id="IPR003594">
    <property type="entry name" value="HATPase_dom"/>
</dbReference>
<keyword evidence="10" id="KW-0418">Kinase</keyword>
<dbReference type="Gene3D" id="3.30.450.20">
    <property type="entry name" value="PAS domain"/>
    <property type="match status" value="2"/>
</dbReference>
<dbReference type="CDD" id="cd16922">
    <property type="entry name" value="HATPase_EvgS-ArcB-TorS-like"/>
    <property type="match status" value="1"/>
</dbReference>
<dbReference type="SMART" id="SM00448">
    <property type="entry name" value="REC"/>
    <property type="match status" value="1"/>
</dbReference>
<evidence type="ECO:0000256" key="18">
    <source>
        <dbReference type="SAM" id="Phobius"/>
    </source>
</evidence>
<dbReference type="PROSITE" id="PS50110">
    <property type="entry name" value="RESPONSE_REGULATORY"/>
    <property type="match status" value="1"/>
</dbReference>
<dbReference type="PANTHER" id="PTHR43047">
    <property type="entry name" value="TWO-COMPONENT HISTIDINE PROTEIN KINASE"/>
    <property type="match status" value="1"/>
</dbReference>
<dbReference type="SUPFAM" id="SSF55874">
    <property type="entry name" value="ATPase domain of HSP90 chaperone/DNA topoisomerase II/histidine kinase"/>
    <property type="match status" value="2"/>
</dbReference>
<dbReference type="Gene3D" id="1.10.287.130">
    <property type="match status" value="2"/>
</dbReference>
<gene>
    <name evidence="23" type="ORF">BI308_01395</name>
</gene>
<evidence type="ECO:0000256" key="4">
    <source>
        <dbReference type="ARBA" id="ARBA00012438"/>
    </source>
</evidence>
<dbReference type="InterPro" id="IPR003660">
    <property type="entry name" value="HAMP_dom"/>
</dbReference>
<evidence type="ECO:0000256" key="10">
    <source>
        <dbReference type="ARBA" id="ARBA00022777"/>
    </source>
</evidence>
<evidence type="ECO:0000259" key="22">
    <source>
        <dbReference type="PROSITE" id="PS50885"/>
    </source>
</evidence>
<dbReference type="PROSITE" id="PS50109">
    <property type="entry name" value="HIS_KIN"/>
    <property type="match status" value="2"/>
</dbReference>
<feature type="transmembrane region" description="Helical" evidence="18">
    <location>
        <begin position="350"/>
        <end position="374"/>
    </location>
</feature>
<dbReference type="Pfam" id="PF00672">
    <property type="entry name" value="HAMP"/>
    <property type="match status" value="1"/>
</dbReference>
<dbReference type="STRING" id="1925591.BI308_01395"/>
<dbReference type="PANTHER" id="PTHR43047:SF72">
    <property type="entry name" value="OSMOSENSING HISTIDINE PROTEIN KINASE SLN1"/>
    <property type="match status" value="1"/>
</dbReference>
<feature type="modified residue" description="4-aspartylphosphate" evidence="16">
    <location>
        <position position="902"/>
    </location>
</feature>
<dbReference type="Gene3D" id="6.10.340.10">
    <property type="match status" value="1"/>
</dbReference>
<dbReference type="PROSITE" id="PS50113">
    <property type="entry name" value="PAC"/>
    <property type="match status" value="1"/>
</dbReference>
<dbReference type="InterPro" id="IPR029151">
    <property type="entry name" value="Sensor-like_sf"/>
</dbReference>
<feature type="domain" description="Histidine kinase" evidence="19">
    <location>
        <begin position="1020"/>
        <end position="1262"/>
    </location>
</feature>
<feature type="transmembrane region" description="Helical" evidence="18">
    <location>
        <begin position="20"/>
        <end position="41"/>
    </location>
</feature>
<dbReference type="InterPro" id="IPR000014">
    <property type="entry name" value="PAS"/>
</dbReference>
<keyword evidence="14 18" id="KW-0472">Membrane</keyword>
<keyword evidence="7" id="KW-0808">Transferase</keyword>
<evidence type="ECO:0000256" key="13">
    <source>
        <dbReference type="ARBA" id="ARBA00023012"/>
    </source>
</evidence>
<feature type="domain" description="Histidine kinase" evidence="19">
    <location>
        <begin position="585"/>
        <end position="808"/>
    </location>
</feature>
<keyword evidence="9" id="KW-0547">Nucleotide-binding</keyword>
<dbReference type="Gene3D" id="3.30.565.10">
    <property type="entry name" value="Histidine kinase-like ATPase, C-terminal domain"/>
    <property type="match status" value="2"/>
</dbReference>
<keyword evidence="24" id="KW-1185">Reference proteome</keyword>
<dbReference type="Proteomes" id="UP000183940">
    <property type="component" value="Unassembled WGS sequence"/>
</dbReference>
<dbReference type="Pfam" id="PF02743">
    <property type="entry name" value="dCache_1"/>
    <property type="match status" value="1"/>
</dbReference>
<feature type="coiled-coil region" evidence="17">
    <location>
        <begin position="974"/>
        <end position="1011"/>
    </location>
</feature>
<dbReference type="InterPro" id="IPR036097">
    <property type="entry name" value="HisK_dim/P_sf"/>
</dbReference>
<dbReference type="NCBIfam" id="TIGR00229">
    <property type="entry name" value="sensory_box"/>
    <property type="match status" value="1"/>
</dbReference>
<reference evidence="23" key="1">
    <citation type="submission" date="2016-10" db="EMBL/GenBank/DDBJ databases">
        <title>CRISPR-Cas defence system in Roseofilum reptotaenium: evidence of a bacteriophage-cyanobacterium arms race in the coral black band disease.</title>
        <authorList>
            <person name="Buerger P."/>
            <person name="Wood-Charlson E.M."/>
            <person name="Weynberg K.D."/>
            <person name="Willis B."/>
            <person name="Van Oppen M.J."/>
        </authorList>
    </citation>
    <scope>NUCLEOTIDE SEQUENCE [LARGE SCALE GENOMIC DNA]</scope>
    <source>
        <strain evidence="23">AO1-A</strain>
    </source>
</reference>
<evidence type="ECO:0000256" key="2">
    <source>
        <dbReference type="ARBA" id="ARBA00004651"/>
    </source>
</evidence>
<dbReference type="Pfam" id="PF02518">
    <property type="entry name" value="HATPase_c"/>
    <property type="match status" value="2"/>
</dbReference>
<keyword evidence="12 18" id="KW-1133">Transmembrane helix</keyword>
<keyword evidence="8 18" id="KW-0812">Transmembrane</keyword>
<comment type="similarity">
    <text evidence="3">In the N-terminal section; belongs to the phytochrome family.</text>
</comment>
<accession>A0A1L9QX28</accession>
<evidence type="ECO:0000256" key="8">
    <source>
        <dbReference type="ARBA" id="ARBA00022692"/>
    </source>
</evidence>
<dbReference type="SUPFAM" id="SSF52172">
    <property type="entry name" value="CheY-like"/>
    <property type="match status" value="1"/>
</dbReference>
<organism evidence="23 24">
    <name type="scientific">Roseofilum reptotaenium AO1-A</name>
    <dbReference type="NCBI Taxonomy" id="1925591"/>
    <lineage>
        <taxon>Bacteria</taxon>
        <taxon>Bacillati</taxon>
        <taxon>Cyanobacteriota</taxon>
        <taxon>Cyanophyceae</taxon>
        <taxon>Desertifilales</taxon>
        <taxon>Desertifilaceae</taxon>
        <taxon>Roseofilum</taxon>
    </lineage>
</organism>
<dbReference type="InterPro" id="IPR000700">
    <property type="entry name" value="PAS-assoc_C"/>
</dbReference>
<dbReference type="SUPFAM" id="SSF55785">
    <property type="entry name" value="PYP-like sensor domain (PAS domain)"/>
    <property type="match status" value="1"/>
</dbReference>
<dbReference type="InterPro" id="IPR011006">
    <property type="entry name" value="CheY-like_superfamily"/>
</dbReference>
<evidence type="ECO:0000256" key="12">
    <source>
        <dbReference type="ARBA" id="ARBA00022989"/>
    </source>
</evidence>
<dbReference type="EC" id="2.7.13.3" evidence="4"/>